<keyword evidence="2" id="KW-1003">Cell membrane</keyword>
<dbReference type="PANTHER" id="PTHR43370">
    <property type="entry name" value="SUGAR ABC TRANSPORTER INTEGRAL MEMBRANE PROTEIN-RELATED"/>
    <property type="match status" value="1"/>
</dbReference>
<dbReference type="Pfam" id="PF02653">
    <property type="entry name" value="BPD_transp_2"/>
    <property type="match status" value="1"/>
</dbReference>
<reference evidence="6 7" key="1">
    <citation type="submission" date="2016-04" db="EMBL/GenBank/DDBJ databases">
        <title>Complete genome sequence of natural rubber-degrading, novel Gram-negative bacterium, Rhizobacter gummiphilus strain NS21.</title>
        <authorList>
            <person name="Tabata M."/>
            <person name="Kasai D."/>
            <person name="Fukuda M."/>
        </authorList>
    </citation>
    <scope>NUCLEOTIDE SEQUENCE [LARGE SCALE GENOMIC DNA]</scope>
    <source>
        <strain evidence="6 7">NS21</strain>
    </source>
</reference>
<evidence type="ECO:0000256" key="3">
    <source>
        <dbReference type="ARBA" id="ARBA00022692"/>
    </source>
</evidence>
<dbReference type="Proteomes" id="UP000193427">
    <property type="component" value="Chromosome"/>
</dbReference>
<dbReference type="KEGG" id="rgu:A4W93_06040"/>
<comment type="subcellular location">
    <subcellularLocation>
        <location evidence="1">Cell membrane</location>
        <topology evidence="1">Multi-pass membrane protein</topology>
    </subcellularLocation>
</comment>
<dbReference type="OrthoDB" id="9792579at2"/>
<dbReference type="GO" id="GO:0022857">
    <property type="term" value="F:transmembrane transporter activity"/>
    <property type="evidence" value="ECO:0007669"/>
    <property type="project" value="InterPro"/>
</dbReference>
<dbReference type="GO" id="GO:0005886">
    <property type="term" value="C:plasma membrane"/>
    <property type="evidence" value="ECO:0007669"/>
    <property type="project" value="UniProtKB-SubCell"/>
</dbReference>
<dbReference type="PANTHER" id="PTHR43370:SF2">
    <property type="entry name" value="ABC TRANSPORTER PERMEASE PROTEIN"/>
    <property type="match status" value="1"/>
</dbReference>
<gene>
    <name evidence="6" type="ORF">A4W93_06040</name>
</gene>
<organism evidence="6 7">
    <name type="scientific">Piscinibacter gummiphilus</name>
    <dbReference type="NCBI Taxonomy" id="946333"/>
    <lineage>
        <taxon>Bacteria</taxon>
        <taxon>Pseudomonadati</taxon>
        <taxon>Pseudomonadota</taxon>
        <taxon>Betaproteobacteria</taxon>
        <taxon>Burkholderiales</taxon>
        <taxon>Sphaerotilaceae</taxon>
        <taxon>Piscinibacter</taxon>
    </lineage>
</organism>
<protein>
    <submittedName>
        <fullName evidence="6">ABC transporter permease</fullName>
    </submittedName>
</protein>
<sequence>MTADLVFNVLIAVLGGAIRVGTPFLMVSLGECLTEKAGRINLGLEGVLVLSAMAGFGGAYLTGNVWAGVLIAGCSGALLALLHGLVCSLPRVNDVATGIALMLLGSGLAFYLGKPLIQPQAPQIPPLPLGDWSSSAQVRSALQVNALFPIGVAIAALMAWGFRSTRIGLVLRMAGDSTDATRALGYSVNTIRTAATVAGGFIAGLGGASLSLYYPGSWNEGLSSGQGLIAVALVIFARWNPWRCLWAALLFGGAGALGPALQSVGISSGYYLFNAVPYVLTLAILVWTCSPSRSVKGMPAELGVTR</sequence>
<evidence type="ECO:0000313" key="6">
    <source>
        <dbReference type="EMBL" id="ARN19506.1"/>
    </source>
</evidence>
<dbReference type="CDD" id="cd06580">
    <property type="entry name" value="TM_PBP1_transp_TpRbsC_like"/>
    <property type="match status" value="1"/>
</dbReference>
<evidence type="ECO:0000256" key="4">
    <source>
        <dbReference type="ARBA" id="ARBA00022989"/>
    </source>
</evidence>
<dbReference type="EMBL" id="CP015118">
    <property type="protein sequence ID" value="ARN19506.1"/>
    <property type="molecule type" value="Genomic_DNA"/>
</dbReference>
<proteinExistence type="predicted"/>
<evidence type="ECO:0000256" key="1">
    <source>
        <dbReference type="ARBA" id="ARBA00004651"/>
    </source>
</evidence>
<dbReference type="InterPro" id="IPR001851">
    <property type="entry name" value="ABC_transp_permease"/>
</dbReference>
<dbReference type="AlphaFoldDB" id="A0A1W6L5M6"/>
<evidence type="ECO:0000256" key="2">
    <source>
        <dbReference type="ARBA" id="ARBA00022475"/>
    </source>
</evidence>
<dbReference type="RefSeq" id="WP_085749768.1">
    <property type="nucleotide sequence ID" value="NZ_BSPR01000002.1"/>
</dbReference>
<evidence type="ECO:0000256" key="5">
    <source>
        <dbReference type="ARBA" id="ARBA00023136"/>
    </source>
</evidence>
<keyword evidence="3" id="KW-0812">Transmembrane</keyword>
<keyword evidence="7" id="KW-1185">Reference proteome</keyword>
<evidence type="ECO:0000313" key="7">
    <source>
        <dbReference type="Proteomes" id="UP000193427"/>
    </source>
</evidence>
<dbReference type="STRING" id="946333.A4W93_06040"/>
<keyword evidence="5" id="KW-0472">Membrane</keyword>
<accession>A0A1W6L5M6</accession>
<keyword evidence="4" id="KW-1133">Transmembrane helix</keyword>
<name>A0A1W6L5M6_9BURK</name>